<keyword evidence="2 3" id="KW-0282">Flagellum</keyword>
<evidence type="ECO:0000313" key="2">
    <source>
        <dbReference type="RefSeq" id="XP_065672271.1"/>
    </source>
</evidence>
<dbReference type="Pfam" id="PF24569">
    <property type="entry name" value="CFAP161"/>
    <property type="match status" value="1"/>
</dbReference>
<dbReference type="PANTHER" id="PTHR24274">
    <property type="entry name" value="CILIA- AND FLAGELLA-ASSOCIATED PROTEIN 161"/>
    <property type="match status" value="1"/>
</dbReference>
<sequence>MSVGKYNPSVRVGNWNEDLCLEEEMLKDFLGKRENGELLAFKRKNLFLKLLQHVELTENDDEKVRFGDVICLHNVFIKENLSISMSESQLQESDIFNCSVSVSPILQPCFRNAFVITSYDRVNKTGDLLCYGQNFVLSALPNQLPNIENLKLTSNPVTFMKHSKKFPYQEVSMTSTSTYLNNWQVLHHDPQMRLETEGFPIKVNEKIVVKHCYTNRALAAVSDYTIRTAFGREHEVAAHTFLDSHKAEKPDNHWVIVAYRDQSN</sequence>
<dbReference type="RefSeq" id="XP_065672272.1">
    <property type="nucleotide sequence ID" value="XM_065816200.1"/>
</dbReference>
<dbReference type="GeneID" id="100199313"/>
<gene>
    <name evidence="2 3" type="primary">LOC100199313</name>
</gene>
<organism evidence="1 3">
    <name type="scientific">Hydra vulgaris</name>
    <name type="common">Hydra</name>
    <name type="synonym">Hydra attenuata</name>
    <dbReference type="NCBI Taxonomy" id="6087"/>
    <lineage>
        <taxon>Eukaryota</taxon>
        <taxon>Metazoa</taxon>
        <taxon>Cnidaria</taxon>
        <taxon>Hydrozoa</taxon>
        <taxon>Hydroidolina</taxon>
        <taxon>Anthoathecata</taxon>
        <taxon>Aplanulata</taxon>
        <taxon>Hydridae</taxon>
        <taxon>Hydra</taxon>
    </lineage>
</organism>
<evidence type="ECO:0000313" key="1">
    <source>
        <dbReference type="Proteomes" id="UP001652625"/>
    </source>
</evidence>
<dbReference type="RefSeq" id="XP_065672271.1">
    <property type="nucleotide sequence ID" value="XM_065816199.1"/>
</dbReference>
<accession>A0ABM4DCZ5</accession>
<proteinExistence type="predicted"/>
<keyword evidence="2 3" id="KW-0966">Cell projection</keyword>
<protein>
    <submittedName>
        <fullName evidence="2 3">Cilia- and flagella-associated protein 161 isoform X2</fullName>
    </submittedName>
</protein>
<dbReference type="PANTHER" id="PTHR24274:SF1">
    <property type="entry name" value="CILIA- AND FLAGELLA-ASSOCIATED PROTEIN 161"/>
    <property type="match status" value="1"/>
</dbReference>
<keyword evidence="2 3" id="KW-0969">Cilium</keyword>
<keyword evidence="1" id="KW-1185">Reference proteome</keyword>
<evidence type="ECO:0000313" key="3">
    <source>
        <dbReference type="RefSeq" id="XP_065672272.1"/>
    </source>
</evidence>
<dbReference type="Proteomes" id="UP001652625">
    <property type="component" value="Chromosome 13"/>
</dbReference>
<name>A0ABM4DCZ5_HYDVU</name>
<reference evidence="2 3" key="1">
    <citation type="submission" date="2025-05" db="UniProtKB">
        <authorList>
            <consortium name="RefSeq"/>
        </authorList>
    </citation>
    <scope>IDENTIFICATION</scope>
</reference>
<dbReference type="InterPro" id="IPR055325">
    <property type="entry name" value="CF161"/>
</dbReference>